<organism evidence="6 7">
    <name type="scientific">Shouchella lehensis G1</name>
    <dbReference type="NCBI Taxonomy" id="1246626"/>
    <lineage>
        <taxon>Bacteria</taxon>
        <taxon>Bacillati</taxon>
        <taxon>Bacillota</taxon>
        <taxon>Bacilli</taxon>
        <taxon>Bacillales</taxon>
        <taxon>Bacillaceae</taxon>
        <taxon>Shouchella</taxon>
    </lineage>
</organism>
<evidence type="ECO:0000313" key="7">
    <source>
        <dbReference type="Proteomes" id="UP000027142"/>
    </source>
</evidence>
<dbReference type="HOGENOM" id="CLU_059880_1_1_9"/>
<dbReference type="KEGG" id="ble:BleG1_2858"/>
<evidence type="ECO:0000256" key="3">
    <source>
        <dbReference type="PROSITE-ProRule" id="PRU00289"/>
    </source>
</evidence>
<name>A0A060LZ01_9BACI</name>
<dbReference type="GO" id="GO:0003677">
    <property type="term" value="F:DNA binding"/>
    <property type="evidence" value="ECO:0007669"/>
    <property type="project" value="InterPro"/>
</dbReference>
<dbReference type="GO" id="GO:0005524">
    <property type="term" value="F:ATP binding"/>
    <property type="evidence" value="ECO:0007669"/>
    <property type="project" value="UniProtKB-UniRule"/>
</dbReference>
<protein>
    <submittedName>
        <fullName evidence="6">DNA translocase</fullName>
    </submittedName>
</protein>
<keyword evidence="1 3" id="KW-0547">Nucleotide-binding</keyword>
<dbReference type="OrthoDB" id="9807790at2"/>
<evidence type="ECO:0000313" key="6">
    <source>
        <dbReference type="EMBL" id="AIC95422.1"/>
    </source>
</evidence>
<dbReference type="RefSeq" id="WP_051667589.1">
    <property type="nucleotide sequence ID" value="NZ_CP003923.1"/>
</dbReference>
<dbReference type="InterPro" id="IPR027417">
    <property type="entry name" value="P-loop_NTPase"/>
</dbReference>
<reference evidence="6 7" key="1">
    <citation type="journal article" date="2014" name="Gene">
        <title>A comparative genomic analysis of the alkalitolerant soil bacterium Bacillus lehensis G1.</title>
        <authorList>
            <person name="Noor Y.M."/>
            <person name="Samsulrizal N.H."/>
            <person name="Jema'on N.A."/>
            <person name="Low K.O."/>
            <person name="Ramli A.N."/>
            <person name="Alias N.I."/>
            <person name="Damis S.I."/>
            <person name="Fuzi S.F."/>
            <person name="Isa M.N."/>
            <person name="Murad A.M."/>
            <person name="Raih M.F."/>
            <person name="Bakar F.D."/>
            <person name="Najimudin N."/>
            <person name="Mahadi N.M."/>
            <person name="Illias R.M."/>
        </authorList>
    </citation>
    <scope>NUCLEOTIDE SEQUENCE [LARGE SCALE GENOMIC DNA]</scope>
    <source>
        <strain evidence="6 7">G1</strain>
    </source>
</reference>
<dbReference type="PANTHER" id="PTHR22683">
    <property type="entry name" value="SPORULATION PROTEIN RELATED"/>
    <property type="match status" value="1"/>
</dbReference>
<evidence type="ECO:0000259" key="5">
    <source>
        <dbReference type="PROSITE" id="PS50901"/>
    </source>
</evidence>
<dbReference type="Gene3D" id="3.40.50.300">
    <property type="entry name" value="P-loop containing nucleotide triphosphate hydrolases"/>
    <property type="match status" value="1"/>
</dbReference>
<dbReference type="EMBL" id="CP003923">
    <property type="protein sequence ID" value="AIC95422.1"/>
    <property type="molecule type" value="Genomic_DNA"/>
</dbReference>
<feature type="domain" description="FtsK" evidence="5">
    <location>
        <begin position="125"/>
        <end position="306"/>
    </location>
</feature>
<dbReference type="PROSITE" id="PS50901">
    <property type="entry name" value="FTSK"/>
    <property type="match status" value="1"/>
</dbReference>
<feature type="binding site" evidence="3">
    <location>
        <begin position="142"/>
        <end position="149"/>
    </location>
    <ligand>
        <name>ATP</name>
        <dbReference type="ChEBI" id="CHEBI:30616"/>
    </ligand>
</feature>
<dbReference type="eggNOG" id="COG1674">
    <property type="taxonomic scope" value="Bacteria"/>
</dbReference>
<feature type="region of interest" description="Disordered" evidence="4">
    <location>
        <begin position="355"/>
        <end position="394"/>
    </location>
</feature>
<dbReference type="SUPFAM" id="SSF52540">
    <property type="entry name" value="P-loop containing nucleoside triphosphate hydrolases"/>
    <property type="match status" value="1"/>
</dbReference>
<evidence type="ECO:0000256" key="4">
    <source>
        <dbReference type="SAM" id="MobiDB-lite"/>
    </source>
</evidence>
<dbReference type="AlphaFoldDB" id="A0A060LZ01"/>
<dbReference type="PANTHER" id="PTHR22683:SF1">
    <property type="entry name" value="TYPE VII SECRETION SYSTEM PROTEIN ESSC"/>
    <property type="match status" value="1"/>
</dbReference>
<evidence type="ECO:0000256" key="2">
    <source>
        <dbReference type="ARBA" id="ARBA00022840"/>
    </source>
</evidence>
<keyword evidence="2 3" id="KW-0067">ATP-binding</keyword>
<sequence length="394" mass="44572">MFTQKSQLKRKLVKTFRAGKLHLTYKSDKAVQIIMPKIHRIQIGEGRYDYVFTVPLGLNPADVESKLWLFHAQFGENIELIRDNKTFILSVFTSDIPNSLTYNYNNYEQALANKHLPILCGQGRGGYVAYDLVEHPHLLIAGTTGSGKSTQLRSVLTTLIKSKSPDDMHLYLADLKRSEFHAFKNIEHVQSVCTDIPSLERVLKYLEKELQRRGDLLDQQEQTHITDLPTAARPPLIIMCIDEVVLLKKEKKLMQTVENISSIGRALGVFLILSMQRGDAQVMDGKLKNNLTVRMGFRHTDGVNSRITGTPGAEQISRETPGRFLLKLDKLTELQSPYLELDKARELLKPFKSVDLPVESKTSAPPPQRQLPTAKTKQAPKQEELSIFGVLDDE</sequence>
<dbReference type="Pfam" id="PF01580">
    <property type="entry name" value="FtsK_SpoIIIE"/>
    <property type="match status" value="1"/>
</dbReference>
<dbReference type="Proteomes" id="UP000027142">
    <property type="component" value="Chromosome"/>
</dbReference>
<dbReference type="PATRIC" id="fig|1246626.3.peg.2848"/>
<keyword evidence="7" id="KW-1185">Reference proteome</keyword>
<dbReference type="InterPro" id="IPR002543">
    <property type="entry name" value="FtsK_dom"/>
</dbReference>
<accession>A0A060LZ01</accession>
<proteinExistence type="predicted"/>
<dbReference type="STRING" id="1246626.BleG1_2858"/>
<dbReference type="InterPro" id="IPR050206">
    <property type="entry name" value="FtsK/SpoIIIE/SftA"/>
</dbReference>
<gene>
    <name evidence="6" type="ORF">BleG1_2858</name>
</gene>
<evidence type="ECO:0000256" key="1">
    <source>
        <dbReference type="ARBA" id="ARBA00022741"/>
    </source>
</evidence>